<comment type="subcellular location">
    <subcellularLocation>
        <location evidence="1">Membrane</location>
        <topology evidence="1">Multi-pass membrane protein</topology>
    </subcellularLocation>
</comment>
<feature type="transmembrane region" description="Helical" evidence="5">
    <location>
        <begin position="318"/>
        <end position="338"/>
    </location>
</feature>
<dbReference type="SUPFAM" id="SSF55008">
    <property type="entry name" value="HMA, heavy metal-associated domain"/>
    <property type="match status" value="2"/>
</dbReference>
<reference evidence="8 9" key="1">
    <citation type="submission" date="2020-02" db="EMBL/GenBank/DDBJ databases">
        <authorList>
            <person name="Kim M.K."/>
        </authorList>
    </citation>
    <scope>NUCLEOTIDE SEQUENCE [LARGE SCALE GENOMIC DNA]</scope>
    <source>
        <strain evidence="8 9">17J57-3</strain>
    </source>
</reference>
<sequence length="403" mass="43000">MALAGKGGIQSVSFDLGKRELQAIHRSEPEQVLALLSPLKLGTVLRDSSELPQEATGLHETTFSVSAMDCVSEENIVRLALAEVPGISSLTFNLAKRELKVVHQGEAIRILERLRPLRLGAEMRESHLLASPEGSRTLRSTCSVPKMDCPSEENMIRMAFGDVVGVKSLAFDLPNRKLEVVHESDAQVLLDRLAPLNLGATLKDSAPLSATAQIPTSSSQDDADEARTLRLLLMINGVMFFLELALGLVAQSTGLIADSLDMFADAAVYGLALYAVGKAASLKVRAARVAGWLQLLLALGALAEVMRRFLFGSEPESVLMMGVGVLALAANVTCLVLISKKRDRGAHMTASYIFSANDVIANLGVIAAGVLVALTGSPYPDLIIGTIIGVVVMNGARRILQLR</sequence>
<accession>A0A6B3SJC5</accession>
<dbReference type="SUPFAM" id="SSF161111">
    <property type="entry name" value="Cation efflux protein transmembrane domain-like"/>
    <property type="match status" value="1"/>
</dbReference>
<dbReference type="Gene3D" id="3.30.70.100">
    <property type="match status" value="1"/>
</dbReference>
<evidence type="ECO:0000259" key="6">
    <source>
        <dbReference type="Pfam" id="PF00403"/>
    </source>
</evidence>
<dbReference type="InterPro" id="IPR036163">
    <property type="entry name" value="HMA_dom_sf"/>
</dbReference>
<keyword evidence="3 5" id="KW-1133">Transmembrane helix</keyword>
<protein>
    <submittedName>
        <fullName evidence="8">Cation transporter</fullName>
    </submittedName>
</protein>
<evidence type="ECO:0000256" key="3">
    <source>
        <dbReference type="ARBA" id="ARBA00022989"/>
    </source>
</evidence>
<evidence type="ECO:0000313" key="9">
    <source>
        <dbReference type="Proteomes" id="UP000482155"/>
    </source>
</evidence>
<dbReference type="GO" id="GO:0008324">
    <property type="term" value="F:monoatomic cation transmembrane transporter activity"/>
    <property type="evidence" value="ECO:0007669"/>
    <property type="project" value="InterPro"/>
</dbReference>
<dbReference type="InterPro" id="IPR058533">
    <property type="entry name" value="Cation_efflux_TM"/>
</dbReference>
<evidence type="ECO:0000256" key="4">
    <source>
        <dbReference type="ARBA" id="ARBA00023136"/>
    </source>
</evidence>
<proteinExistence type="predicted"/>
<feature type="transmembrane region" description="Helical" evidence="5">
    <location>
        <begin position="256"/>
        <end position="277"/>
    </location>
</feature>
<feature type="transmembrane region" description="Helical" evidence="5">
    <location>
        <begin position="359"/>
        <end position="376"/>
    </location>
</feature>
<evidence type="ECO:0000256" key="2">
    <source>
        <dbReference type="ARBA" id="ARBA00022692"/>
    </source>
</evidence>
<feature type="domain" description="Cation efflux protein transmembrane" evidence="7">
    <location>
        <begin position="231"/>
        <end position="400"/>
    </location>
</feature>
<organism evidence="8 9">
    <name type="scientific">Noviherbaspirillum galbum</name>
    <dbReference type="NCBI Taxonomy" id="2709383"/>
    <lineage>
        <taxon>Bacteria</taxon>
        <taxon>Pseudomonadati</taxon>
        <taxon>Pseudomonadota</taxon>
        <taxon>Betaproteobacteria</taxon>
        <taxon>Burkholderiales</taxon>
        <taxon>Oxalobacteraceae</taxon>
        <taxon>Noviherbaspirillum</taxon>
    </lineage>
</organism>
<evidence type="ECO:0000256" key="5">
    <source>
        <dbReference type="SAM" id="Phobius"/>
    </source>
</evidence>
<gene>
    <name evidence="8" type="ORF">G3574_07685</name>
</gene>
<feature type="domain" description="HMA" evidence="6">
    <location>
        <begin position="62"/>
        <end position="115"/>
    </location>
</feature>
<dbReference type="Pfam" id="PF01545">
    <property type="entry name" value="Cation_efflux"/>
    <property type="match status" value="1"/>
</dbReference>
<evidence type="ECO:0000259" key="7">
    <source>
        <dbReference type="Pfam" id="PF01545"/>
    </source>
</evidence>
<evidence type="ECO:0000313" key="8">
    <source>
        <dbReference type="EMBL" id="NEX60954.1"/>
    </source>
</evidence>
<feature type="transmembrane region" description="Helical" evidence="5">
    <location>
        <begin position="231"/>
        <end position="250"/>
    </location>
</feature>
<dbReference type="EMBL" id="JAAIVB010000022">
    <property type="protein sequence ID" value="NEX60954.1"/>
    <property type="molecule type" value="Genomic_DNA"/>
</dbReference>
<evidence type="ECO:0000256" key="1">
    <source>
        <dbReference type="ARBA" id="ARBA00004141"/>
    </source>
</evidence>
<feature type="transmembrane region" description="Helical" evidence="5">
    <location>
        <begin position="289"/>
        <end position="306"/>
    </location>
</feature>
<dbReference type="Proteomes" id="UP000482155">
    <property type="component" value="Unassembled WGS sequence"/>
</dbReference>
<name>A0A6B3SJC5_9BURK</name>
<feature type="transmembrane region" description="Helical" evidence="5">
    <location>
        <begin position="382"/>
        <end position="400"/>
    </location>
</feature>
<dbReference type="GO" id="GO:0046872">
    <property type="term" value="F:metal ion binding"/>
    <property type="evidence" value="ECO:0007669"/>
    <property type="project" value="InterPro"/>
</dbReference>
<keyword evidence="4 5" id="KW-0472">Membrane</keyword>
<keyword evidence="9" id="KW-1185">Reference proteome</keyword>
<dbReference type="AlphaFoldDB" id="A0A6B3SJC5"/>
<keyword evidence="2 5" id="KW-0812">Transmembrane</keyword>
<dbReference type="InterPro" id="IPR006121">
    <property type="entry name" value="HMA_dom"/>
</dbReference>
<dbReference type="Pfam" id="PF00403">
    <property type="entry name" value="HMA"/>
    <property type="match status" value="1"/>
</dbReference>
<dbReference type="Gene3D" id="1.20.1510.10">
    <property type="entry name" value="Cation efflux protein transmembrane domain"/>
    <property type="match status" value="1"/>
</dbReference>
<dbReference type="InterPro" id="IPR027469">
    <property type="entry name" value="Cation_efflux_TMD_sf"/>
</dbReference>
<dbReference type="GO" id="GO:0016020">
    <property type="term" value="C:membrane"/>
    <property type="evidence" value="ECO:0007669"/>
    <property type="project" value="UniProtKB-SubCell"/>
</dbReference>
<comment type="caution">
    <text evidence="8">The sequence shown here is derived from an EMBL/GenBank/DDBJ whole genome shotgun (WGS) entry which is preliminary data.</text>
</comment>
<dbReference type="CDD" id="cd00371">
    <property type="entry name" value="HMA"/>
    <property type="match status" value="1"/>
</dbReference>